<dbReference type="GO" id="GO:0003723">
    <property type="term" value="F:RNA binding"/>
    <property type="evidence" value="ECO:0007669"/>
    <property type="project" value="UniProtKB-UniRule"/>
</dbReference>
<gene>
    <name evidence="6" type="ORF">L9F63_020272</name>
</gene>
<evidence type="ECO:0000313" key="7">
    <source>
        <dbReference type="Proteomes" id="UP001233999"/>
    </source>
</evidence>
<feature type="compositionally biased region" description="Basic and acidic residues" evidence="4">
    <location>
        <begin position="197"/>
        <end position="240"/>
    </location>
</feature>
<evidence type="ECO:0000256" key="1">
    <source>
        <dbReference type="ARBA" id="ARBA00022737"/>
    </source>
</evidence>
<feature type="domain" description="RRM" evidence="5">
    <location>
        <begin position="885"/>
        <end position="961"/>
    </location>
</feature>
<dbReference type="SMART" id="SM00360">
    <property type="entry name" value="RRM"/>
    <property type="match status" value="5"/>
</dbReference>
<feature type="region of interest" description="Disordered" evidence="4">
    <location>
        <begin position="272"/>
        <end position="291"/>
    </location>
</feature>
<dbReference type="PROSITE" id="PS50102">
    <property type="entry name" value="RRM"/>
    <property type="match status" value="4"/>
</dbReference>
<evidence type="ECO:0000256" key="2">
    <source>
        <dbReference type="ARBA" id="ARBA00022884"/>
    </source>
</evidence>
<feature type="region of interest" description="Disordered" evidence="4">
    <location>
        <begin position="130"/>
        <end position="250"/>
    </location>
</feature>
<dbReference type="AlphaFoldDB" id="A0AAD8ED40"/>
<dbReference type="EMBL" id="JASPKZ010007212">
    <property type="protein sequence ID" value="KAJ9586075.1"/>
    <property type="molecule type" value="Genomic_DNA"/>
</dbReference>
<dbReference type="Gene3D" id="3.30.70.330">
    <property type="match status" value="5"/>
</dbReference>
<dbReference type="InterPro" id="IPR000504">
    <property type="entry name" value="RRM_dom"/>
</dbReference>
<feature type="compositionally biased region" description="Basic residues" evidence="4">
    <location>
        <begin position="179"/>
        <end position="196"/>
    </location>
</feature>
<dbReference type="InterPro" id="IPR012677">
    <property type="entry name" value="Nucleotide-bd_a/b_plait_sf"/>
</dbReference>
<keyword evidence="2 3" id="KW-0694">RNA-binding</keyword>
<feature type="domain" description="RRM" evidence="5">
    <location>
        <begin position="3"/>
        <end position="74"/>
    </location>
</feature>
<evidence type="ECO:0000256" key="4">
    <source>
        <dbReference type="SAM" id="MobiDB-lite"/>
    </source>
</evidence>
<dbReference type="CDD" id="cd12254">
    <property type="entry name" value="RRM_hnRNPH_ESRPs_RBM12_like"/>
    <property type="match status" value="2"/>
</dbReference>
<sequence length="961" mass="109698">MSVIIRLQNLPWSANALDIRQYFRGLSIPEGGVHIVGGEQGDAFIAFSTDEDARQAMMLDGGKIKEVKIKLLLSSRAEMQKVIELARQQSLTLQNFMQLPVLTPPAAVITAAAPTVPAVATVTPDVVVVSGPERRDSRDDKKDGDKKDRDRKDRSRSRDRDGDRRDRRDRHRDRDRDRDRRRRDRSRSRDRRRRDRRDRSRSKDRSRSRDRERDSKRSSRERKHDSVPPMSEEEKAKEQNGDITILPQANKLPEPTVKPVWEIPPNPILNNGVRPLSRPMQQGPLEPDTRRNMFPTSVEAVRTPLNDNFMPVRGRESWPPTNRQPTEVPVPNRFPRTGYAASGFGNNEVDEYESRTEMELRNNNFRGSFRGGLTDFRRGGFTPRDGRIGGITGGNLMDRVAAELEERRGVGSFPQAADRRTPFRGESEFARNERFIDQFGRDQPGERQFLARPGTFPADRFPRERYPLPVERNFEQRIPVVGTAVELRNMPIETGYGDIRRFFQGLHISGNGIKLINDNHGNRVGIAYVRFQKREDKEEALKFTGKTIRGSIIEVLHLSDEIFDKAIDSYKPPEPDPEEEVPEKKETPFDCLCFKDLPPYAKEADFLKMFPDIVMEEIIISHHKDDKKQLLAYIKFSKYEDAKKAIHSNTKHTVGHKVVSVAPCLYEEMQDAKMRLNEQSVSQPVNEKPVPVAKEVPQSTKPPQDPRNRTNPPVTETPVPEQPTKVNSIPTDCVLLKNLPVDANDRDILDFFSDVGLVPLRIHIMLDKFGKPTGDAFCEFSNLEEAERSCTKHKMPLGKQDVSVQAVLRTEMNEALGLVPSPQELPIQHMNVNRMQHPRDFNNRSMGLLGMSPTPLMGRMPLLGRHPGPIQSQVSPIEGFGKPGCVIALENIPFRADIDEILEFFADYDISRENVIRRFNDKGMATGDARVAFNNPSEAQRAIRELRFRKIRGRPIYLSML</sequence>
<organism evidence="6 7">
    <name type="scientific">Diploptera punctata</name>
    <name type="common">Pacific beetle cockroach</name>
    <dbReference type="NCBI Taxonomy" id="6984"/>
    <lineage>
        <taxon>Eukaryota</taxon>
        <taxon>Metazoa</taxon>
        <taxon>Ecdysozoa</taxon>
        <taxon>Arthropoda</taxon>
        <taxon>Hexapoda</taxon>
        <taxon>Insecta</taxon>
        <taxon>Pterygota</taxon>
        <taxon>Neoptera</taxon>
        <taxon>Polyneoptera</taxon>
        <taxon>Dictyoptera</taxon>
        <taxon>Blattodea</taxon>
        <taxon>Blaberoidea</taxon>
        <taxon>Blaberidae</taxon>
        <taxon>Diplopterinae</taxon>
        <taxon>Diploptera</taxon>
    </lineage>
</organism>
<proteinExistence type="predicted"/>
<name>A0AAD8ED40_DIPPU</name>
<feature type="domain" description="RRM" evidence="5">
    <location>
        <begin position="732"/>
        <end position="815"/>
    </location>
</feature>
<evidence type="ECO:0000259" key="5">
    <source>
        <dbReference type="PROSITE" id="PS50102"/>
    </source>
</evidence>
<keyword evidence="1" id="KW-0677">Repeat</keyword>
<dbReference type="Proteomes" id="UP001233999">
    <property type="component" value="Unassembled WGS sequence"/>
</dbReference>
<dbReference type="CDD" id="cd12510">
    <property type="entry name" value="RRM1_RBM12_like"/>
    <property type="match status" value="1"/>
</dbReference>
<comment type="caution">
    <text evidence="6">The sequence shown here is derived from an EMBL/GenBank/DDBJ whole genome shotgun (WGS) entry which is preliminary data.</text>
</comment>
<dbReference type="InterPro" id="IPR050666">
    <property type="entry name" value="ESRP"/>
</dbReference>
<dbReference type="Pfam" id="PF00076">
    <property type="entry name" value="RRM_1"/>
    <property type="match status" value="3"/>
</dbReference>
<feature type="compositionally biased region" description="Basic and acidic residues" evidence="4">
    <location>
        <begin position="132"/>
        <end position="178"/>
    </location>
</feature>
<feature type="region of interest" description="Disordered" evidence="4">
    <location>
        <begin position="308"/>
        <end position="346"/>
    </location>
</feature>
<reference evidence="6" key="1">
    <citation type="journal article" date="2023" name="IScience">
        <title>Live-bearing cockroach genome reveals convergent evolutionary mechanisms linked to viviparity in insects and beyond.</title>
        <authorList>
            <person name="Fouks B."/>
            <person name="Harrison M.C."/>
            <person name="Mikhailova A.A."/>
            <person name="Marchal E."/>
            <person name="English S."/>
            <person name="Carruthers M."/>
            <person name="Jennings E.C."/>
            <person name="Chiamaka E.L."/>
            <person name="Frigard R.A."/>
            <person name="Pippel M."/>
            <person name="Attardo G.M."/>
            <person name="Benoit J.B."/>
            <person name="Bornberg-Bauer E."/>
            <person name="Tobe S.S."/>
        </authorList>
    </citation>
    <scope>NUCLEOTIDE SEQUENCE</scope>
    <source>
        <strain evidence="6">Stay&amp;Tobe</strain>
    </source>
</reference>
<dbReference type="CDD" id="cd00590">
    <property type="entry name" value="RRM_SF"/>
    <property type="match status" value="1"/>
</dbReference>
<dbReference type="InterPro" id="IPR035979">
    <property type="entry name" value="RBD_domain_sf"/>
</dbReference>
<reference evidence="6" key="2">
    <citation type="submission" date="2023-05" db="EMBL/GenBank/DDBJ databases">
        <authorList>
            <person name="Fouks B."/>
        </authorList>
    </citation>
    <scope>NUCLEOTIDE SEQUENCE</scope>
    <source>
        <strain evidence="6">Stay&amp;Tobe</strain>
        <tissue evidence="6">Testes</tissue>
    </source>
</reference>
<protein>
    <recommendedName>
        <fullName evidence="5">RRM domain-containing protein</fullName>
    </recommendedName>
</protein>
<dbReference type="PANTHER" id="PTHR13976">
    <property type="entry name" value="HETEROGENEOUS NUCLEAR RIBONUCLEOPROTEIN-RELATED"/>
    <property type="match status" value="1"/>
</dbReference>
<evidence type="ECO:0000256" key="3">
    <source>
        <dbReference type="PROSITE-ProRule" id="PRU00176"/>
    </source>
</evidence>
<dbReference type="SUPFAM" id="SSF54928">
    <property type="entry name" value="RNA-binding domain, RBD"/>
    <property type="match status" value="3"/>
</dbReference>
<accession>A0AAD8ED40</accession>
<feature type="compositionally biased region" description="Low complexity" evidence="4">
    <location>
        <begin position="709"/>
        <end position="724"/>
    </location>
</feature>
<feature type="domain" description="RRM" evidence="5">
    <location>
        <begin position="483"/>
        <end position="560"/>
    </location>
</feature>
<evidence type="ECO:0000313" key="6">
    <source>
        <dbReference type="EMBL" id="KAJ9586075.1"/>
    </source>
</evidence>
<keyword evidence="7" id="KW-1185">Reference proteome</keyword>
<feature type="region of interest" description="Disordered" evidence="4">
    <location>
        <begin position="678"/>
        <end position="726"/>
    </location>
</feature>